<reference evidence="1" key="1">
    <citation type="submission" date="2021-06" db="EMBL/GenBank/DDBJ databases">
        <authorList>
            <person name="Kallberg Y."/>
            <person name="Tangrot J."/>
            <person name="Rosling A."/>
        </authorList>
    </citation>
    <scope>NUCLEOTIDE SEQUENCE</scope>
    <source>
        <strain evidence="1">UK204</strain>
    </source>
</reference>
<accession>A0A9N9BR85</accession>
<evidence type="ECO:0000313" key="1">
    <source>
        <dbReference type="EMBL" id="CAG8576881.1"/>
    </source>
</evidence>
<dbReference type="Proteomes" id="UP000789570">
    <property type="component" value="Unassembled WGS sequence"/>
</dbReference>
<dbReference type="EMBL" id="CAJVPQ010001946">
    <property type="protein sequence ID" value="CAG8576881.1"/>
    <property type="molecule type" value="Genomic_DNA"/>
</dbReference>
<organism evidence="1 2">
    <name type="scientific">Funneliformis caledonium</name>
    <dbReference type="NCBI Taxonomy" id="1117310"/>
    <lineage>
        <taxon>Eukaryota</taxon>
        <taxon>Fungi</taxon>
        <taxon>Fungi incertae sedis</taxon>
        <taxon>Mucoromycota</taxon>
        <taxon>Glomeromycotina</taxon>
        <taxon>Glomeromycetes</taxon>
        <taxon>Glomerales</taxon>
        <taxon>Glomeraceae</taxon>
        <taxon>Funneliformis</taxon>
    </lineage>
</organism>
<proteinExistence type="predicted"/>
<evidence type="ECO:0000313" key="2">
    <source>
        <dbReference type="Proteomes" id="UP000789570"/>
    </source>
</evidence>
<sequence length="59" mass="6650">MRLPIIQELGVFEDSLPLYCQITDLTSMVDEYAVTNHIGIGLVKITDLTPMVWSPTIQE</sequence>
<gene>
    <name evidence="1" type="ORF">FCALED_LOCUS7387</name>
</gene>
<keyword evidence="2" id="KW-1185">Reference proteome</keyword>
<dbReference type="AlphaFoldDB" id="A0A9N9BR85"/>
<comment type="caution">
    <text evidence="1">The sequence shown here is derived from an EMBL/GenBank/DDBJ whole genome shotgun (WGS) entry which is preliminary data.</text>
</comment>
<name>A0A9N9BR85_9GLOM</name>
<protein>
    <submittedName>
        <fullName evidence="1">5614_t:CDS:1</fullName>
    </submittedName>
</protein>